<dbReference type="Gene3D" id="3.40.20.10">
    <property type="entry name" value="Severin"/>
    <property type="match status" value="1"/>
</dbReference>
<dbReference type="InterPro" id="IPR029006">
    <property type="entry name" value="ADF-H/Gelsolin-like_dom_sf"/>
</dbReference>
<evidence type="ECO:0000256" key="3">
    <source>
        <dbReference type="SAM" id="MobiDB-lite"/>
    </source>
</evidence>
<comment type="caution">
    <text evidence="6">The sequence shown here is derived from an EMBL/GenBank/DDBJ whole genome shotgun (WGS) entry which is preliminary data.</text>
</comment>
<dbReference type="Pfam" id="PF00241">
    <property type="entry name" value="Cofilin_ADF"/>
    <property type="match status" value="1"/>
</dbReference>
<feature type="compositionally biased region" description="Polar residues" evidence="3">
    <location>
        <begin position="330"/>
        <end position="350"/>
    </location>
</feature>
<feature type="compositionally biased region" description="Polar residues" evidence="3">
    <location>
        <begin position="158"/>
        <end position="173"/>
    </location>
</feature>
<evidence type="ECO:0000256" key="2">
    <source>
        <dbReference type="PROSITE-ProRule" id="PRU00192"/>
    </source>
</evidence>
<dbReference type="InterPro" id="IPR001452">
    <property type="entry name" value="SH3_domain"/>
</dbReference>
<reference evidence="6" key="1">
    <citation type="submission" date="2021-03" db="EMBL/GenBank/DDBJ databases">
        <authorList>
            <person name="Tagirdzhanova G."/>
        </authorList>
    </citation>
    <scope>NUCLEOTIDE SEQUENCE</scope>
</reference>
<feature type="compositionally biased region" description="Polar residues" evidence="3">
    <location>
        <begin position="448"/>
        <end position="470"/>
    </location>
</feature>
<dbReference type="SMART" id="SM00102">
    <property type="entry name" value="ADF"/>
    <property type="match status" value="1"/>
</dbReference>
<dbReference type="InterPro" id="IPR002108">
    <property type="entry name" value="ADF-H"/>
</dbReference>
<dbReference type="InterPro" id="IPR035718">
    <property type="entry name" value="Abp1_fungi_SH3_C2"/>
</dbReference>
<feature type="domain" description="ADF-H" evidence="5">
    <location>
        <begin position="5"/>
        <end position="156"/>
    </location>
</feature>
<dbReference type="CDD" id="cd11961">
    <property type="entry name" value="SH3_Abp1_fungi_C2"/>
    <property type="match status" value="1"/>
</dbReference>
<dbReference type="Pfam" id="PF00018">
    <property type="entry name" value="SH3_1"/>
    <property type="match status" value="2"/>
</dbReference>
<evidence type="ECO:0000259" key="5">
    <source>
        <dbReference type="PROSITE" id="PS51263"/>
    </source>
</evidence>
<organism evidence="6 7">
    <name type="scientific">Heterodermia speciosa</name>
    <dbReference type="NCBI Taxonomy" id="116794"/>
    <lineage>
        <taxon>Eukaryota</taxon>
        <taxon>Fungi</taxon>
        <taxon>Dikarya</taxon>
        <taxon>Ascomycota</taxon>
        <taxon>Pezizomycotina</taxon>
        <taxon>Lecanoromycetes</taxon>
        <taxon>OSLEUM clade</taxon>
        <taxon>Lecanoromycetidae</taxon>
        <taxon>Caliciales</taxon>
        <taxon>Physciaceae</taxon>
        <taxon>Heterodermia</taxon>
    </lineage>
</organism>
<dbReference type="PANTHER" id="PTHR10829">
    <property type="entry name" value="CORTACTIN AND DREBRIN"/>
    <property type="match status" value="1"/>
</dbReference>
<dbReference type="PRINTS" id="PR00499">
    <property type="entry name" value="P67PHOX"/>
</dbReference>
<keyword evidence="1 2" id="KW-0728">SH3 domain</keyword>
<proteinExistence type="predicted"/>
<protein>
    <recommendedName>
        <fullName evidence="8">Actin binding protein</fullName>
    </recommendedName>
</protein>
<dbReference type="CDD" id="cd11281">
    <property type="entry name" value="ADF_drebrin_like"/>
    <property type="match status" value="1"/>
</dbReference>
<dbReference type="OrthoDB" id="5971719at2759"/>
<gene>
    <name evidence="6" type="ORF">HETSPECPRED_008027</name>
</gene>
<dbReference type="SMART" id="SM00326">
    <property type="entry name" value="SH3"/>
    <property type="match status" value="2"/>
</dbReference>
<feature type="compositionally biased region" description="Pro residues" evidence="3">
    <location>
        <begin position="596"/>
        <end position="613"/>
    </location>
</feature>
<feature type="domain" description="SH3" evidence="4">
    <location>
        <begin position="788"/>
        <end position="846"/>
    </location>
</feature>
<feature type="compositionally biased region" description="Polar residues" evidence="3">
    <location>
        <begin position="236"/>
        <end position="262"/>
    </location>
</feature>
<feature type="compositionally biased region" description="Low complexity" evidence="3">
    <location>
        <begin position="675"/>
        <end position="695"/>
    </location>
</feature>
<evidence type="ECO:0000259" key="4">
    <source>
        <dbReference type="PROSITE" id="PS50002"/>
    </source>
</evidence>
<dbReference type="Proteomes" id="UP000664521">
    <property type="component" value="Unassembled WGS sequence"/>
</dbReference>
<evidence type="ECO:0000313" key="6">
    <source>
        <dbReference type="EMBL" id="CAF9908251.1"/>
    </source>
</evidence>
<dbReference type="FunFam" id="3.40.20.10:FF:000045">
    <property type="entry name" value="Actin binding protein, putative"/>
    <property type="match status" value="1"/>
</dbReference>
<dbReference type="SUPFAM" id="SSF55753">
    <property type="entry name" value="Actin depolymerizing proteins"/>
    <property type="match status" value="1"/>
</dbReference>
<sequence length="846" mass="89256">MAALNLSTNGPSISKSYQSVVNAPPATGSAAKSSTYGQWAVFAVSAPLANAFQQDTGSKESMLKVQSTGEGELVDLIDEFSDGRIQFAFAKVNDPNTTLPKSVLIGWCGEGVPERTKGYFTSHLAAVAKVLHGYHVQITARSDRDLTPESIVRKVSDASGSKYSGAPQASATNGPAPPVSSKPAFTPTRSSGAAGGFNPLTNSKSRVLPPKDMNTDGEGWGQDAPPIIRTQLEKVQSAYQPTKVNIRDLSSQKPEPSRFNSSRNDDSGEQSGVVKGTYQPVGKVDIAALRRQAQETGSSKADRPEIVKGSYEPVGKVDIAAIRARAQGPSGDTSLPPSSMSSAATGASHFSNDHEEPRSLPDRTAPFSTSERMTSLPKPKVGNHFGAGANNFSGTKAPTPGSFGLESTPKGPNGPPVGVGRTFADQGGKTPAQIWAEKKARERGLSGASDNPPSSFGGPTSPAARQTSGTGEWKSGYEGKSWASVQTTRTGQSSGSLGQQRTGPQDEAEEEATSPAGGVSSIRDRFKGAPPMGASSFGTERPAPSPPPLDVSSKPNIGRGVPMPGLPSRPQPKFQEEEEEKEEQEEEEEEEEAPRMPAPPPQPPRSPTPPTPPAASGSPIRVAMPVGRGQQPSEVEDAREEQFSPPPSMPARSLAAAIPHEDDLTEEPSGHDPARGAAQAAAAASFGEQAAHAAHPTGGSQGEKQALVQYDYSKAEDNELDLQEGEYITNIDTVDDDWWHGRNSRGETGLFPSNYVELVEEESHGGAAPAPAAAVEHEHEMQAHAGVTQGHTATALYDYDAAEENELTFPENATITNVEFPDDDWWSGEYRGKSGLFPANYVKLDE</sequence>
<feature type="compositionally biased region" description="Acidic residues" evidence="3">
    <location>
        <begin position="576"/>
        <end position="592"/>
    </location>
</feature>
<dbReference type="Gene3D" id="2.30.30.40">
    <property type="entry name" value="SH3 Domains"/>
    <property type="match status" value="2"/>
</dbReference>
<evidence type="ECO:0000256" key="1">
    <source>
        <dbReference type="ARBA" id="ARBA00022443"/>
    </source>
</evidence>
<dbReference type="GO" id="GO:0005884">
    <property type="term" value="C:actin filament"/>
    <property type="evidence" value="ECO:0007669"/>
    <property type="project" value="TreeGrafter"/>
</dbReference>
<keyword evidence="7" id="KW-1185">Reference proteome</keyword>
<evidence type="ECO:0008006" key="8">
    <source>
        <dbReference type="Google" id="ProtNLM"/>
    </source>
</evidence>
<feature type="region of interest" description="Disordered" evidence="3">
    <location>
        <begin position="157"/>
        <end position="224"/>
    </location>
</feature>
<dbReference type="PRINTS" id="PR00452">
    <property type="entry name" value="SH3DOMAIN"/>
</dbReference>
<feature type="compositionally biased region" description="Basic and acidic residues" evidence="3">
    <location>
        <begin position="351"/>
        <end position="361"/>
    </location>
</feature>
<feature type="compositionally biased region" description="Polar residues" evidence="3">
    <location>
        <begin position="483"/>
        <end position="503"/>
    </location>
</feature>
<dbReference type="GO" id="GO:0030833">
    <property type="term" value="P:regulation of actin filament polymerization"/>
    <property type="evidence" value="ECO:0007669"/>
    <property type="project" value="TreeGrafter"/>
</dbReference>
<feature type="region of interest" description="Disordered" evidence="3">
    <location>
        <begin position="325"/>
        <end position="708"/>
    </location>
</feature>
<dbReference type="InterPro" id="IPR035719">
    <property type="entry name" value="Abp1_fungi_SH3_C1"/>
</dbReference>
<dbReference type="PROSITE" id="PS51263">
    <property type="entry name" value="ADF_H"/>
    <property type="match status" value="1"/>
</dbReference>
<dbReference type="EMBL" id="CAJPDS010000006">
    <property type="protein sequence ID" value="CAF9908251.1"/>
    <property type="molecule type" value="Genomic_DNA"/>
</dbReference>
<dbReference type="GO" id="GO:0030427">
    <property type="term" value="C:site of polarized growth"/>
    <property type="evidence" value="ECO:0007669"/>
    <property type="project" value="TreeGrafter"/>
</dbReference>
<feature type="domain" description="SH3" evidence="4">
    <location>
        <begin position="701"/>
        <end position="761"/>
    </location>
</feature>
<dbReference type="PROSITE" id="PS50002">
    <property type="entry name" value="SH3"/>
    <property type="match status" value="2"/>
</dbReference>
<name>A0A8H3EK97_9LECA</name>
<dbReference type="InterPro" id="IPR036028">
    <property type="entry name" value="SH3-like_dom_sf"/>
</dbReference>
<dbReference type="PANTHER" id="PTHR10829:SF25">
    <property type="entry name" value="DREBRIN-LIKE PROTEIN"/>
    <property type="match status" value="1"/>
</dbReference>
<dbReference type="SUPFAM" id="SSF50044">
    <property type="entry name" value="SH3-domain"/>
    <property type="match status" value="2"/>
</dbReference>
<dbReference type="GO" id="GO:0030864">
    <property type="term" value="C:cortical actin cytoskeleton"/>
    <property type="evidence" value="ECO:0007669"/>
    <property type="project" value="TreeGrafter"/>
</dbReference>
<feature type="region of interest" description="Disordered" evidence="3">
    <location>
        <begin position="236"/>
        <end position="309"/>
    </location>
</feature>
<dbReference type="FunFam" id="2.30.30.40:FF:000242">
    <property type="entry name" value="Actin binding protein"/>
    <property type="match status" value="1"/>
</dbReference>
<accession>A0A8H3EK97</accession>
<dbReference type="CDD" id="cd11962">
    <property type="entry name" value="SH3_Abp1_fungi_C1"/>
    <property type="match status" value="1"/>
</dbReference>
<dbReference type="GO" id="GO:0051015">
    <property type="term" value="F:actin filament binding"/>
    <property type="evidence" value="ECO:0007669"/>
    <property type="project" value="TreeGrafter"/>
</dbReference>
<dbReference type="AlphaFoldDB" id="A0A8H3EK97"/>
<evidence type="ECO:0000313" key="7">
    <source>
        <dbReference type="Proteomes" id="UP000664521"/>
    </source>
</evidence>